<keyword evidence="3" id="KW-0539">Nucleus</keyword>
<dbReference type="GO" id="GO:0003700">
    <property type="term" value="F:DNA-binding transcription factor activity"/>
    <property type="evidence" value="ECO:0007669"/>
    <property type="project" value="InterPro"/>
</dbReference>
<evidence type="ECO:0000313" key="8">
    <source>
        <dbReference type="EMBL" id="GFH58766.1"/>
    </source>
</evidence>
<dbReference type="SUPFAM" id="SSF46785">
    <property type="entry name" value="Winged helix' DNA-binding domain"/>
    <property type="match status" value="1"/>
</dbReference>
<comment type="caution">
    <text evidence="8">The sequence shown here is derived from an EMBL/GenBank/DDBJ whole genome shotgun (WGS) entry which is preliminary data.</text>
</comment>
<gene>
    <name evidence="8" type="ORF">CTEN210_15242</name>
</gene>
<dbReference type="PANTHER" id="PTHR10015">
    <property type="entry name" value="HEAT SHOCK TRANSCRIPTION FACTOR"/>
    <property type="match status" value="1"/>
</dbReference>
<organism evidence="8 9">
    <name type="scientific">Chaetoceros tenuissimus</name>
    <dbReference type="NCBI Taxonomy" id="426638"/>
    <lineage>
        <taxon>Eukaryota</taxon>
        <taxon>Sar</taxon>
        <taxon>Stramenopiles</taxon>
        <taxon>Ochrophyta</taxon>
        <taxon>Bacillariophyta</taxon>
        <taxon>Coscinodiscophyceae</taxon>
        <taxon>Chaetocerotophycidae</taxon>
        <taxon>Chaetocerotales</taxon>
        <taxon>Chaetocerotaceae</taxon>
        <taxon>Chaetoceros</taxon>
    </lineage>
</organism>
<dbReference type="Proteomes" id="UP001054902">
    <property type="component" value="Unassembled WGS sequence"/>
</dbReference>
<dbReference type="Pfam" id="PF00447">
    <property type="entry name" value="HSF_DNA-bind"/>
    <property type="match status" value="1"/>
</dbReference>
<comment type="subcellular location">
    <subcellularLocation>
        <location evidence="1">Nucleus</location>
    </subcellularLocation>
</comment>
<feature type="domain" description="HSF-type DNA-binding" evidence="7">
    <location>
        <begin position="79"/>
        <end position="177"/>
    </location>
</feature>
<feature type="coiled-coil region" evidence="5">
    <location>
        <begin position="357"/>
        <end position="394"/>
    </location>
</feature>
<evidence type="ECO:0000256" key="5">
    <source>
        <dbReference type="SAM" id="Coils"/>
    </source>
</evidence>
<keyword evidence="2" id="KW-0238">DNA-binding</keyword>
<evidence type="ECO:0000256" key="3">
    <source>
        <dbReference type="ARBA" id="ARBA00023242"/>
    </source>
</evidence>
<evidence type="ECO:0000256" key="6">
    <source>
        <dbReference type="SAM" id="MobiDB-lite"/>
    </source>
</evidence>
<proteinExistence type="inferred from homology"/>
<dbReference type="Gene3D" id="1.10.10.10">
    <property type="entry name" value="Winged helix-like DNA-binding domain superfamily/Winged helix DNA-binding domain"/>
    <property type="match status" value="1"/>
</dbReference>
<comment type="similarity">
    <text evidence="4">Belongs to the HSF family.</text>
</comment>
<keyword evidence="9" id="KW-1185">Reference proteome</keyword>
<evidence type="ECO:0000256" key="4">
    <source>
        <dbReference type="RuleBase" id="RU004020"/>
    </source>
</evidence>
<name>A0AAD3D6H0_9STRA</name>
<protein>
    <recommendedName>
        <fullName evidence="7">HSF-type DNA-binding domain-containing protein</fullName>
    </recommendedName>
</protein>
<dbReference type="InterPro" id="IPR036388">
    <property type="entry name" value="WH-like_DNA-bd_sf"/>
</dbReference>
<dbReference type="GO" id="GO:0043565">
    <property type="term" value="F:sequence-specific DNA binding"/>
    <property type="evidence" value="ECO:0007669"/>
    <property type="project" value="InterPro"/>
</dbReference>
<evidence type="ECO:0000256" key="2">
    <source>
        <dbReference type="ARBA" id="ARBA00023125"/>
    </source>
</evidence>
<dbReference type="PANTHER" id="PTHR10015:SF206">
    <property type="entry name" value="HSF-TYPE DNA-BINDING DOMAIN-CONTAINING PROTEIN"/>
    <property type="match status" value="1"/>
</dbReference>
<sequence>MDESYPPAEDDKGDDLDTSSYNDYSFAEERDIPNLVPSSHRTAYEQLFSDDFSELQGSDQAMLQSQSTSSSNTQNGRGSMDTFPFKLYRMLSILEDLGFHDIIAWKSHGRSFQVLHGDKFVKVVLPKFFKQTKLTSFQRQLNLYGFNRILNGEDMGAYYHPLFLREKQFLCKAIFRTKVKGTSKRRKASDLVGSEPDFYRMSFLPKQDPEKKAERLQSFFDTQSDKNAFVEVLRAELINGPLKDNDSLSSSEEKKVNADNVNMSFGNLGSLTQQTSNMNHGLDMEGIQSIPGNSISTRHSISLPGIPLNQFQQNALLQLQSFGPQQHLQNDTSSNLQTRLGNGFNFMPNTVSAAQSLQGQEQSHANLERRVSSLSNSQNSRVSLEEEMEDLDFQTTLFNSNYRHLDLTPTPLHLIEPDERILFQKLLCDDNLRSLYRKILKDKKKK</sequence>
<evidence type="ECO:0000256" key="1">
    <source>
        <dbReference type="ARBA" id="ARBA00004123"/>
    </source>
</evidence>
<dbReference type="GO" id="GO:0005634">
    <property type="term" value="C:nucleus"/>
    <property type="evidence" value="ECO:0007669"/>
    <property type="project" value="UniProtKB-SubCell"/>
</dbReference>
<dbReference type="InterPro" id="IPR036390">
    <property type="entry name" value="WH_DNA-bd_sf"/>
</dbReference>
<dbReference type="InterPro" id="IPR000232">
    <property type="entry name" value="HSF_DNA-bd"/>
</dbReference>
<evidence type="ECO:0000313" key="9">
    <source>
        <dbReference type="Proteomes" id="UP001054902"/>
    </source>
</evidence>
<dbReference type="EMBL" id="BLLK01000062">
    <property type="protein sequence ID" value="GFH58766.1"/>
    <property type="molecule type" value="Genomic_DNA"/>
</dbReference>
<dbReference type="AlphaFoldDB" id="A0AAD3D6H0"/>
<keyword evidence="5" id="KW-0175">Coiled coil</keyword>
<dbReference type="SMART" id="SM00415">
    <property type="entry name" value="HSF"/>
    <property type="match status" value="1"/>
</dbReference>
<dbReference type="FunFam" id="1.10.10.10:FF:000479">
    <property type="entry name" value="Predicted protein"/>
    <property type="match status" value="1"/>
</dbReference>
<reference evidence="8 9" key="1">
    <citation type="journal article" date="2021" name="Sci. Rep.">
        <title>The genome of the diatom Chaetoceros tenuissimus carries an ancient integrated fragment of an extant virus.</title>
        <authorList>
            <person name="Hongo Y."/>
            <person name="Kimura K."/>
            <person name="Takaki Y."/>
            <person name="Yoshida Y."/>
            <person name="Baba S."/>
            <person name="Kobayashi G."/>
            <person name="Nagasaki K."/>
            <person name="Hano T."/>
            <person name="Tomaru Y."/>
        </authorList>
    </citation>
    <scope>NUCLEOTIDE SEQUENCE [LARGE SCALE GENOMIC DNA]</scope>
    <source>
        <strain evidence="8 9">NIES-3715</strain>
    </source>
</reference>
<evidence type="ECO:0000259" key="7">
    <source>
        <dbReference type="SMART" id="SM00415"/>
    </source>
</evidence>
<accession>A0AAD3D6H0</accession>
<feature type="region of interest" description="Disordered" evidence="6">
    <location>
        <begin position="1"/>
        <end position="23"/>
    </location>
</feature>
<dbReference type="PRINTS" id="PR00056">
    <property type="entry name" value="HSFDOMAIN"/>
</dbReference>